<reference evidence="1 2" key="1">
    <citation type="journal article" date="2015" name="Genome Biol. Evol.">
        <title>Comparative Genomics of a Bacterivorous Green Alga Reveals Evolutionary Causalities and Consequences of Phago-Mixotrophic Mode of Nutrition.</title>
        <authorList>
            <person name="Burns J.A."/>
            <person name="Paasch A."/>
            <person name="Narechania A."/>
            <person name="Kim E."/>
        </authorList>
    </citation>
    <scope>NUCLEOTIDE SEQUENCE [LARGE SCALE GENOMIC DNA]</scope>
    <source>
        <strain evidence="1 2">PLY_AMNH</strain>
    </source>
</reference>
<dbReference type="InterPro" id="IPR016024">
    <property type="entry name" value="ARM-type_fold"/>
</dbReference>
<evidence type="ECO:0000313" key="1">
    <source>
        <dbReference type="EMBL" id="KAK3266908.1"/>
    </source>
</evidence>
<organism evidence="1 2">
    <name type="scientific">Cymbomonas tetramitiformis</name>
    <dbReference type="NCBI Taxonomy" id="36881"/>
    <lineage>
        <taxon>Eukaryota</taxon>
        <taxon>Viridiplantae</taxon>
        <taxon>Chlorophyta</taxon>
        <taxon>Pyramimonadophyceae</taxon>
        <taxon>Pyramimonadales</taxon>
        <taxon>Pyramimonadaceae</taxon>
        <taxon>Cymbomonas</taxon>
    </lineage>
</organism>
<proteinExistence type="predicted"/>
<accession>A0AAE0FW69</accession>
<sequence length="772" mass="82388">MQSSFEVNSKLQERLAACNDLLKSEYSRRATEGAEGPHHSAEYDALLDDYVVGTDQRDQVLDRHLTTLISGLDSARNEQVLQVLGDILNLTMDDKNYARLLSASSAPKLLIKLGFLLGSSEYRIIESAATMILEVARTARGCQMLLNRGDNEPAPLEAPRSADASVRILLATLSTLIDQESGKAQLAAAEILLFLTQSPLSHPHLWEMPEPTFVQLLRRLVKHLGANSMEAINPLAAGILHNLTAALQDRVLASAYLPELIHELTTQTMQAQTEAVCLSSAKHPNPARLGDGRVEALMRVVGCSANVVASLAKSHVGRIKVLTACRDAPMLFHSLLGAVRLHTAPDACRAAGLALSNLLASKDTVKWVWAHPRDQVAPIMTSMAEAIGVGDPVAAGAVMPAMVNMMWGREDLHPVMEEATLLGTLVPSLVRALLSADDATLTAGAAVFARLFTCQKTLQLTHTKLLVEGPSMWPEGQFLEHLVLRFCSVFKTTDSSETSFSCLAAAIGGILTVDSMQRRMLRCSPDPAPPPAPTSFFGSFFTAPPAPSLPELEPRELVAQELAETVPAVLVRMMNSALSLPSNAAVEILHAITAMPDGTRWLILGTGQCSLNNVLQALVGIIFRTREGILHQAALAGNAKDAEEVSPWPRWGGRSADAAERAGMIGEVLCSIIDHQGAGELMQGACYQEGATSVTYILQGLLDLLTLRGGVLAAVVALNATLGSDEGMQVLLAFGQDAVSKAAADVAAVTLHENGDIAAMATALLHRLQGAR</sequence>
<name>A0AAE0FW69_9CHLO</name>
<dbReference type="AlphaFoldDB" id="A0AAE0FW69"/>
<comment type="caution">
    <text evidence="1">The sequence shown here is derived from an EMBL/GenBank/DDBJ whole genome shotgun (WGS) entry which is preliminary data.</text>
</comment>
<dbReference type="SUPFAM" id="SSF48371">
    <property type="entry name" value="ARM repeat"/>
    <property type="match status" value="1"/>
</dbReference>
<keyword evidence="2" id="KW-1185">Reference proteome</keyword>
<dbReference type="EMBL" id="LGRX02012752">
    <property type="protein sequence ID" value="KAK3266908.1"/>
    <property type="molecule type" value="Genomic_DNA"/>
</dbReference>
<gene>
    <name evidence="1" type="ORF">CYMTET_24501</name>
</gene>
<protein>
    <submittedName>
        <fullName evidence="1">Uncharacterized protein</fullName>
    </submittedName>
</protein>
<evidence type="ECO:0000313" key="2">
    <source>
        <dbReference type="Proteomes" id="UP001190700"/>
    </source>
</evidence>
<dbReference type="Proteomes" id="UP001190700">
    <property type="component" value="Unassembled WGS sequence"/>
</dbReference>